<protein>
    <submittedName>
        <fullName evidence="2">Uncharacterized protein</fullName>
    </submittedName>
</protein>
<evidence type="ECO:0000313" key="3">
    <source>
        <dbReference type="Proteomes" id="UP000241365"/>
    </source>
</evidence>
<dbReference type="KEGG" id="vg:80513152"/>
<dbReference type="RefSeq" id="YP_010776541.1">
    <property type="nucleotide sequence ID" value="NC_075034.1"/>
</dbReference>
<organism evidence="2 3">
    <name type="scientific">Powai lake megavirus</name>
    <dbReference type="NCBI Taxonomy" id="1842663"/>
    <lineage>
        <taxon>Viruses</taxon>
        <taxon>Varidnaviria</taxon>
        <taxon>Bamfordvirae</taxon>
        <taxon>Nucleocytoviricota</taxon>
        <taxon>Megaviricetes</taxon>
        <taxon>Imitervirales</taxon>
        <taxon>Mimiviridae</taxon>
        <taxon>Megamimivirinae</taxon>
        <taxon>Megavirus</taxon>
        <taxon>Megavirus powaiense</taxon>
    </lineage>
</organism>
<proteinExistence type="predicted"/>
<dbReference type="GeneID" id="80513152"/>
<keyword evidence="1" id="KW-0472">Membrane</keyword>
<keyword evidence="1" id="KW-1133">Transmembrane helix</keyword>
<name>A0A167RKE9_9VIRU</name>
<keyword evidence="3" id="KW-1185">Reference proteome</keyword>
<reference evidence="2 3" key="1">
    <citation type="journal article" date="2016" name="Genome Announc.">
        <title>Complete Genome Sequence of a New Megavirus Family Member Isolated from an Inland Water Lake for the First Time in India.</title>
        <authorList>
            <person name="Chatterjee A."/>
            <person name="Ali F."/>
            <person name="Bange D."/>
            <person name="Kondabagil K."/>
        </authorList>
    </citation>
    <scope>NUCLEOTIDE SEQUENCE [LARGE SCALE GENOMIC DNA]</scope>
    <source>
        <strain evidence="2">1</strain>
    </source>
</reference>
<accession>A0A167RKE9</accession>
<keyword evidence="1" id="KW-0812">Transmembrane</keyword>
<evidence type="ECO:0000256" key="1">
    <source>
        <dbReference type="SAM" id="Phobius"/>
    </source>
</evidence>
<evidence type="ECO:0000313" key="2">
    <source>
        <dbReference type="EMBL" id="ANB50790.1"/>
    </source>
</evidence>
<dbReference type="Proteomes" id="UP000241365">
    <property type="component" value="Segment"/>
</dbReference>
<dbReference type="EMBL" id="KU877344">
    <property type="protein sequence ID" value="ANB50790.1"/>
    <property type="molecule type" value="Genomic_DNA"/>
</dbReference>
<feature type="transmembrane region" description="Helical" evidence="1">
    <location>
        <begin position="198"/>
        <end position="220"/>
    </location>
</feature>
<sequence>MSNINCEYIVYDTKSNFQISPKMNCDMIHKLSKYLLDLKKYYLEIHGENCFFWKLDQENCLIIIDESVNNVNDDIFNQIYEIALWILSNDYYLIGDFCYVTENGIQYTIMNGNNKFITHYVCVNKINRLDFNNMIKMNRQLIIRQAKQQITQYISKTKKKNNNNNIVFNTFNYYLRPNNRNIISYRNKQNKPKSVTEFILNIFTIIGIVSTAAVCIYIYYS</sequence>